<keyword evidence="3" id="KW-1185">Reference proteome</keyword>
<dbReference type="KEGG" id="eus:EUTSA_v10009854mg"/>
<evidence type="ECO:0000313" key="2">
    <source>
        <dbReference type="EMBL" id="ESQ33368.1"/>
    </source>
</evidence>
<dbReference type="Proteomes" id="UP000030689">
    <property type="component" value="Unassembled WGS sequence"/>
</dbReference>
<organism evidence="2 3">
    <name type="scientific">Eutrema salsugineum</name>
    <name type="common">Saltwater cress</name>
    <name type="synonym">Sisymbrium salsugineum</name>
    <dbReference type="NCBI Taxonomy" id="72664"/>
    <lineage>
        <taxon>Eukaryota</taxon>
        <taxon>Viridiplantae</taxon>
        <taxon>Streptophyta</taxon>
        <taxon>Embryophyta</taxon>
        <taxon>Tracheophyta</taxon>
        <taxon>Spermatophyta</taxon>
        <taxon>Magnoliopsida</taxon>
        <taxon>eudicotyledons</taxon>
        <taxon>Gunneridae</taxon>
        <taxon>Pentapetalae</taxon>
        <taxon>rosids</taxon>
        <taxon>malvids</taxon>
        <taxon>Brassicales</taxon>
        <taxon>Brassicaceae</taxon>
        <taxon>Eutremeae</taxon>
        <taxon>Eutrema</taxon>
    </lineage>
</organism>
<feature type="non-terminal residue" evidence="2">
    <location>
        <position position="1"/>
    </location>
</feature>
<gene>
    <name evidence="2" type="ORF">EUTSA_v10009854mg</name>
</gene>
<dbReference type="InterPro" id="IPR013187">
    <property type="entry name" value="F-box-assoc_dom_typ3"/>
</dbReference>
<accession>V4L0W0</accession>
<proteinExistence type="predicted"/>
<evidence type="ECO:0000313" key="3">
    <source>
        <dbReference type="Proteomes" id="UP000030689"/>
    </source>
</evidence>
<sequence length="208" mass="24222">RGGISDYIPIDLIMEISSRLPAKSIARFHCLFLTWSRAHPRLLFALERDDEWSIFSSPQLKNPYGKKSSFLTLYADLHVKFSEDVSPLDFCGLISGLIYFSTITRQYASLPKRRTDEWSRIFLGFDPIDKKFKVLFLACPRFLGDDDEILALKHNVDILTLGTRKMRNTLQHVEIQGFREYYEACDWNCHRVVAYVDYVEDLNVIDAK</sequence>
<dbReference type="Pfam" id="PF08268">
    <property type="entry name" value="FBA_3"/>
    <property type="match status" value="1"/>
</dbReference>
<dbReference type="EMBL" id="KI517683">
    <property type="protein sequence ID" value="ESQ33368.1"/>
    <property type="molecule type" value="Genomic_DNA"/>
</dbReference>
<dbReference type="PANTHER" id="PTHR31111">
    <property type="entry name" value="BNAA05G37150D PROTEIN-RELATED"/>
    <property type="match status" value="1"/>
</dbReference>
<dbReference type="Gramene" id="ESQ33368">
    <property type="protein sequence ID" value="ESQ33368"/>
    <property type="gene ID" value="EUTSA_v10009854mg"/>
</dbReference>
<name>V4L0W0_EUTSA</name>
<protein>
    <recommendedName>
        <fullName evidence="1">F-box associated beta-propeller type 3 domain-containing protein</fullName>
    </recommendedName>
</protein>
<evidence type="ECO:0000259" key="1">
    <source>
        <dbReference type="Pfam" id="PF08268"/>
    </source>
</evidence>
<reference evidence="2 3" key="1">
    <citation type="journal article" date="2013" name="Front. Plant Sci.">
        <title>The Reference Genome of the Halophytic Plant Eutrema salsugineum.</title>
        <authorList>
            <person name="Yang R."/>
            <person name="Jarvis D.E."/>
            <person name="Chen H."/>
            <person name="Beilstein M.A."/>
            <person name="Grimwood J."/>
            <person name="Jenkins J."/>
            <person name="Shu S."/>
            <person name="Prochnik S."/>
            <person name="Xin M."/>
            <person name="Ma C."/>
            <person name="Schmutz J."/>
            <person name="Wing R.A."/>
            <person name="Mitchell-Olds T."/>
            <person name="Schumaker K.S."/>
            <person name="Wang X."/>
        </authorList>
    </citation>
    <scope>NUCLEOTIDE SEQUENCE [LARGE SCALE GENOMIC DNA]</scope>
</reference>
<feature type="domain" description="F-box associated beta-propeller type 3" evidence="1">
    <location>
        <begin position="41"/>
        <end position="165"/>
    </location>
</feature>
<dbReference type="PANTHER" id="PTHR31111:SF130">
    <property type="entry name" value="F-BOX ASSOCIATED UBIQUITINATION EFFECTOR FAMILY PROTEIN"/>
    <property type="match status" value="1"/>
</dbReference>
<dbReference type="AlphaFoldDB" id="V4L0W0"/>